<gene>
    <name evidence="2" type="ORF">KME65_07845</name>
</gene>
<accession>A0A944QUE9</accession>
<feature type="coiled-coil region" evidence="1">
    <location>
        <begin position="96"/>
        <end position="182"/>
    </location>
</feature>
<evidence type="ECO:0000313" key="2">
    <source>
        <dbReference type="EMBL" id="MBT2988864.1"/>
    </source>
</evidence>
<dbReference type="EMBL" id="JAHHGM010000006">
    <property type="protein sequence ID" value="MBT2988864.1"/>
    <property type="molecule type" value="Genomic_DNA"/>
</dbReference>
<organism evidence="2 3">
    <name type="scientific">Candidatus Thiodiazotropha taylori</name>
    <dbReference type="NCBI Taxonomy" id="2792791"/>
    <lineage>
        <taxon>Bacteria</taxon>
        <taxon>Pseudomonadati</taxon>
        <taxon>Pseudomonadota</taxon>
        <taxon>Gammaproteobacteria</taxon>
        <taxon>Chromatiales</taxon>
        <taxon>Sedimenticolaceae</taxon>
        <taxon>Candidatus Thiodiazotropha</taxon>
    </lineage>
</organism>
<dbReference type="InterPro" id="IPR021242">
    <property type="entry name" value="DUF2799"/>
</dbReference>
<protein>
    <submittedName>
        <fullName evidence="2">DUF2799 domain-containing protein</fullName>
    </submittedName>
</protein>
<evidence type="ECO:0000313" key="3">
    <source>
        <dbReference type="Proteomes" id="UP000770889"/>
    </source>
</evidence>
<dbReference type="Pfam" id="PF10973">
    <property type="entry name" value="DUF2799"/>
    <property type="match status" value="1"/>
</dbReference>
<evidence type="ECO:0000256" key="1">
    <source>
        <dbReference type="SAM" id="Coils"/>
    </source>
</evidence>
<dbReference type="AlphaFoldDB" id="A0A944QUE9"/>
<name>A0A944QUE9_9GAMM</name>
<keyword evidence="1" id="KW-0175">Coiled coil</keyword>
<reference evidence="2 3" key="1">
    <citation type="submission" date="2021-05" db="EMBL/GenBank/DDBJ databases">
        <title>Genetic and Functional Diversity in Clade A Lucinid endosymbionts from the Bahamas.</title>
        <authorList>
            <person name="Giani N.M."/>
            <person name="Engel A.S."/>
            <person name="Campbell B.J."/>
        </authorList>
    </citation>
    <scope>NUCLEOTIDE SEQUENCE [LARGE SCALE GENOMIC DNA]</scope>
    <source>
        <strain evidence="2">LUC16012Gg_MoonRockCtena</strain>
    </source>
</reference>
<proteinExistence type="predicted"/>
<comment type="caution">
    <text evidence="2">The sequence shown here is derived from an EMBL/GenBank/DDBJ whole genome shotgun (WGS) entry which is preliminary data.</text>
</comment>
<dbReference type="Proteomes" id="UP000770889">
    <property type="component" value="Unassembled WGS sequence"/>
</dbReference>
<sequence>MDREECQLADWRSIGYEDGAKGRPLSYLGNHRKACAEHGVTPDMERYEEGRLAGLEEYCTPRKGFDLGKSGHKHNPVCSAPLAEAFREAWSNGAEVHAAKMQLQNSKQKLDRQRNLIETLQQQIEETEADLVKDGISSKRRKILLDELKVLGIDLEEAETELFEYQDRVDEDRDYLEQLENRYRY</sequence>